<evidence type="ECO:0000313" key="3">
    <source>
        <dbReference type="EMBL" id="CAB4878178.1"/>
    </source>
</evidence>
<gene>
    <name evidence="2" type="ORF">UFOPK3164_01757</name>
    <name evidence="3" type="ORF">UFOPK3427_01268</name>
    <name evidence="4" type="ORF">UFOPK4112_00556</name>
</gene>
<accession>A0A6J7APD1</accession>
<dbReference type="EMBL" id="CAFBLT010000001">
    <property type="protein sequence ID" value="CAB4878178.1"/>
    <property type="molecule type" value="Genomic_DNA"/>
</dbReference>
<organism evidence="2">
    <name type="scientific">freshwater metagenome</name>
    <dbReference type="NCBI Taxonomy" id="449393"/>
    <lineage>
        <taxon>unclassified sequences</taxon>
        <taxon>metagenomes</taxon>
        <taxon>ecological metagenomes</taxon>
    </lineage>
</organism>
<name>A0A6J7APD1_9ZZZZ</name>
<dbReference type="AlphaFoldDB" id="A0A6J7APD1"/>
<evidence type="ECO:0000256" key="1">
    <source>
        <dbReference type="SAM" id="Phobius"/>
    </source>
</evidence>
<protein>
    <submittedName>
        <fullName evidence="2">Unannotated protein</fullName>
    </submittedName>
</protein>
<feature type="transmembrane region" description="Helical" evidence="1">
    <location>
        <begin position="90"/>
        <end position="111"/>
    </location>
</feature>
<dbReference type="EMBL" id="CAFABE010000146">
    <property type="protein sequence ID" value="CAB4834806.1"/>
    <property type="molecule type" value="Genomic_DNA"/>
</dbReference>
<keyword evidence="1" id="KW-0812">Transmembrane</keyword>
<sequence>MDVQSFAADLSLTPGLDALRLFLHVAAATIWVGGMFVMLGLVPTARTLGPDAPKALARAFAKLSWPAFAVLVLTGFWNLAALHAESKSMSWNMVMGIKYLLVILTGLAAWLHGRASSKAAMGAWGSIAGISAVLALLAGVLLAG</sequence>
<keyword evidence="1" id="KW-0472">Membrane</keyword>
<dbReference type="EMBL" id="CAFBPM010000004">
    <property type="protein sequence ID" value="CAB5015312.1"/>
    <property type="molecule type" value="Genomic_DNA"/>
</dbReference>
<feature type="transmembrane region" description="Helical" evidence="1">
    <location>
        <begin position="63"/>
        <end position="84"/>
    </location>
</feature>
<evidence type="ECO:0000313" key="2">
    <source>
        <dbReference type="EMBL" id="CAB4834806.1"/>
    </source>
</evidence>
<feature type="transmembrane region" description="Helical" evidence="1">
    <location>
        <begin position="123"/>
        <end position="143"/>
    </location>
</feature>
<evidence type="ECO:0000313" key="4">
    <source>
        <dbReference type="EMBL" id="CAB5015312.1"/>
    </source>
</evidence>
<feature type="transmembrane region" description="Helical" evidence="1">
    <location>
        <begin position="21"/>
        <end position="42"/>
    </location>
</feature>
<reference evidence="2" key="1">
    <citation type="submission" date="2020-05" db="EMBL/GenBank/DDBJ databases">
        <authorList>
            <person name="Chiriac C."/>
            <person name="Salcher M."/>
            <person name="Ghai R."/>
            <person name="Kavagutti S V."/>
        </authorList>
    </citation>
    <scope>NUCLEOTIDE SEQUENCE</scope>
</reference>
<proteinExistence type="predicted"/>
<keyword evidence="1" id="KW-1133">Transmembrane helix</keyword>